<dbReference type="AlphaFoldDB" id="A0AAV9NQB2"/>
<dbReference type="Proteomes" id="UP001358417">
    <property type="component" value="Unassembled WGS sequence"/>
</dbReference>
<dbReference type="EMBL" id="JAVRRD010000001">
    <property type="protein sequence ID" value="KAK5064378.1"/>
    <property type="molecule type" value="Genomic_DNA"/>
</dbReference>
<dbReference type="PANTHER" id="PTHR13265:SF0">
    <property type="entry name" value="HPR1"/>
    <property type="match status" value="1"/>
</dbReference>
<feature type="region of interest" description="Disordered" evidence="1">
    <location>
        <begin position="227"/>
        <end position="284"/>
    </location>
</feature>
<comment type="caution">
    <text evidence="2">The sequence shown here is derived from an EMBL/GenBank/DDBJ whole genome shotgun (WGS) entry which is preliminary data.</text>
</comment>
<dbReference type="GeneID" id="89968433"/>
<dbReference type="GO" id="GO:0000445">
    <property type="term" value="C:THO complex part of transcription export complex"/>
    <property type="evidence" value="ECO:0007669"/>
    <property type="project" value="TreeGrafter"/>
</dbReference>
<feature type="compositionally biased region" description="Basic and acidic residues" evidence="1">
    <location>
        <begin position="607"/>
        <end position="624"/>
    </location>
</feature>
<protein>
    <recommendedName>
        <fullName evidence="4">Nuclear matrix protein</fullName>
    </recommendedName>
</protein>
<keyword evidence="3" id="KW-1185">Reference proteome</keyword>
<evidence type="ECO:0008006" key="4">
    <source>
        <dbReference type="Google" id="ProtNLM"/>
    </source>
</evidence>
<dbReference type="InterPro" id="IPR021861">
    <property type="entry name" value="THO_THOC1"/>
</dbReference>
<dbReference type="RefSeq" id="XP_064711702.1">
    <property type="nucleotide sequence ID" value="XM_064843842.1"/>
</dbReference>
<reference evidence="2 3" key="1">
    <citation type="submission" date="2023-08" db="EMBL/GenBank/DDBJ databases">
        <title>Black Yeasts Isolated from many extreme environments.</title>
        <authorList>
            <person name="Coleine C."/>
            <person name="Stajich J.E."/>
            <person name="Selbmann L."/>
        </authorList>
    </citation>
    <scope>NUCLEOTIDE SEQUENCE [LARGE SCALE GENOMIC DNA]</scope>
    <source>
        <strain evidence="2 3">CCFEE 5792</strain>
    </source>
</reference>
<organism evidence="2 3">
    <name type="scientific">Exophiala bonariae</name>
    <dbReference type="NCBI Taxonomy" id="1690606"/>
    <lineage>
        <taxon>Eukaryota</taxon>
        <taxon>Fungi</taxon>
        <taxon>Dikarya</taxon>
        <taxon>Ascomycota</taxon>
        <taxon>Pezizomycotina</taxon>
        <taxon>Eurotiomycetes</taxon>
        <taxon>Chaetothyriomycetidae</taxon>
        <taxon>Chaetothyriales</taxon>
        <taxon>Herpotrichiellaceae</taxon>
        <taxon>Exophiala</taxon>
    </lineage>
</organism>
<evidence type="ECO:0000256" key="1">
    <source>
        <dbReference type="SAM" id="MobiDB-lite"/>
    </source>
</evidence>
<sequence>MSLSDIHLFNLYKPLVDSAILELADTHPDILNDNPILESDCTDLLSQVRTLRTQPTESNDEPFLHNAAIEAACRDIFLHTTATVEILEPAFCVIWVLLDIITVLSDNDLCEPGLTTYLIEDLLDTQTIEGCRRVFDYLESRRERLIAKHFKAKHLILLRLCNDLLRRLSRAEDTVFCGRVFIFLFQSFPLGDKSSVNLRGEFHVENATTFDPSPKKSEHAIKPMELDSTDAQSHTPQATSGAQTPASQSQSQDPDQKSTTARGTPVPRLAKSSDPKDSLDAALPPPDLDSLYPKFWTLQSFFSSPTRLFEPSNMSTFKDGIEQTIACFKSVAQSSTSTSNPSDIKRGLKRKRTSEMDITSSTIPSTTFNPKYLTNRDLFDLEVHDTAFRRHVLVQALIMLDFLLSLTTGAKEKFEGLTNKSVLYVYTLSEEDTKWVHTTRAAIASYLQQGSGNEGKFYYRMVDTVLSRDKNWVRWKAESCPTISRDSVTWQAHVEAKVTLTKLTSAHKAPLPAPPGARDLAFLSRVEPLEALKHPSKRRRAPTMEDYYNGIQSDELDLDFPNDEETNNEIKERKAGRVWRALRASGRRYVLCDNIANGTNLKALIEKGGEDGDKTGDEHLKQDEHEDENMETEEKGHTNAEGVVNGNVNGRTVEGDVQVTESNDEAEGNRDDEGPDGPSDSNAIQASDPIDAEMKDVDSQVSAVGGGASLPRDESQESGEADG</sequence>
<accession>A0AAV9NQB2</accession>
<gene>
    <name evidence="2" type="ORF">LTR84_000211</name>
</gene>
<evidence type="ECO:0000313" key="3">
    <source>
        <dbReference type="Proteomes" id="UP001358417"/>
    </source>
</evidence>
<dbReference type="GO" id="GO:0006406">
    <property type="term" value="P:mRNA export from nucleus"/>
    <property type="evidence" value="ECO:0007669"/>
    <property type="project" value="TreeGrafter"/>
</dbReference>
<name>A0AAV9NQB2_9EURO</name>
<evidence type="ECO:0000313" key="2">
    <source>
        <dbReference type="EMBL" id="KAK5064378.1"/>
    </source>
</evidence>
<feature type="region of interest" description="Disordered" evidence="1">
    <location>
        <begin position="607"/>
        <end position="723"/>
    </location>
</feature>
<feature type="compositionally biased region" description="Low complexity" evidence="1">
    <location>
        <begin position="237"/>
        <end position="260"/>
    </location>
</feature>
<dbReference type="Pfam" id="PF11957">
    <property type="entry name" value="efThoc1"/>
    <property type="match status" value="1"/>
</dbReference>
<proteinExistence type="predicted"/>
<dbReference type="PANTHER" id="PTHR13265">
    <property type="entry name" value="THO COMPLEX SUBUNIT 1"/>
    <property type="match status" value="1"/>
</dbReference>